<dbReference type="PANTHER" id="PTHR39441:SF1">
    <property type="entry name" value="DUF2252 DOMAIN-CONTAINING PROTEIN"/>
    <property type="match status" value="1"/>
</dbReference>
<evidence type="ECO:0000313" key="1">
    <source>
        <dbReference type="EMBL" id="KYG11380.1"/>
    </source>
</evidence>
<evidence type="ECO:0008006" key="3">
    <source>
        <dbReference type="Google" id="ProtNLM"/>
    </source>
</evidence>
<dbReference type="Pfam" id="PF10009">
    <property type="entry name" value="DUF2252"/>
    <property type="match status" value="1"/>
</dbReference>
<comment type="caution">
    <text evidence="1">The sequence shown here is derived from an EMBL/GenBank/DDBJ whole genome shotgun (WGS) entry which is preliminary data.</text>
</comment>
<dbReference type="PANTHER" id="PTHR39441">
    <property type="entry name" value="DUF2252 DOMAIN-CONTAINING PROTEIN"/>
    <property type="match status" value="1"/>
</dbReference>
<name>A0A150U382_SORCE</name>
<dbReference type="EMBL" id="JEME01000036">
    <property type="protein sequence ID" value="KYG11380.1"/>
    <property type="molecule type" value="Genomic_DNA"/>
</dbReference>
<protein>
    <recommendedName>
        <fullName evidence="3">DUF2252 domain-containing protein</fullName>
    </recommendedName>
</protein>
<dbReference type="AlphaFoldDB" id="A0A150U382"/>
<evidence type="ECO:0000313" key="2">
    <source>
        <dbReference type="Proteomes" id="UP000075502"/>
    </source>
</evidence>
<sequence length="483" mass="51046">MPCARRSTYDAAIAPRSKPMSRPSIRALVARRSCAAAAFSAVALAAAPGSAASSRTSHVVAEITSANAGLPSAARAEKLAEMKASPFTFFRGSNHLYWKDLGSSPQLLTYGGASSTRTWLGGDMHVNNMGSFDDDQGDVVYAINDFDEAVIGDYQLDVWRLATSLALVARENGGYSLADQSSLLDAFTEAYLDAIASYAGNGQETTRKFTESNTYGLLDDFLDDVEASNSRAEMLDDFTIEIGGVRALDTGSNPDLAPVSAAVAADVRGHMSAYRATLSGGGSGLPAAYFAVKSVAQRLHSGIGSLGMTRYYVLIEGPTAGQDDDRLLDVKAQGAPSAFAGIAAAAVSQTNAASGGNQATRTVLAYKALGYRVDDLLGWMTLSDGQSYSVRERSPYKDTFDTASLSTMTRFTNLAQQWGEILATQHARADDDWDAAVFPGSVDGQIDALTDGDHAGFRAKVRAIALDYADQVALDYASFCASF</sequence>
<dbReference type="Proteomes" id="UP000075502">
    <property type="component" value="Unassembled WGS sequence"/>
</dbReference>
<proteinExistence type="predicted"/>
<dbReference type="SUPFAM" id="SSF56112">
    <property type="entry name" value="Protein kinase-like (PK-like)"/>
    <property type="match status" value="1"/>
</dbReference>
<reference evidence="1 2" key="1">
    <citation type="submission" date="2014-02" db="EMBL/GenBank/DDBJ databases">
        <title>The small core and large imbalanced accessory genome model reveals a collaborative survival strategy of Sorangium cellulosum strains in nature.</title>
        <authorList>
            <person name="Han K."/>
            <person name="Peng R."/>
            <person name="Blom J."/>
            <person name="Li Y.-Z."/>
        </authorList>
    </citation>
    <scope>NUCLEOTIDE SEQUENCE [LARGE SCALE GENOMIC DNA]</scope>
    <source>
        <strain evidence="1 2">So0007-03</strain>
    </source>
</reference>
<gene>
    <name evidence="1" type="ORF">BE21_57695</name>
</gene>
<dbReference type="InterPro" id="IPR011009">
    <property type="entry name" value="Kinase-like_dom_sf"/>
</dbReference>
<dbReference type="InterPro" id="IPR018721">
    <property type="entry name" value="DUF2252"/>
</dbReference>
<organism evidence="1 2">
    <name type="scientific">Sorangium cellulosum</name>
    <name type="common">Polyangium cellulosum</name>
    <dbReference type="NCBI Taxonomy" id="56"/>
    <lineage>
        <taxon>Bacteria</taxon>
        <taxon>Pseudomonadati</taxon>
        <taxon>Myxococcota</taxon>
        <taxon>Polyangia</taxon>
        <taxon>Polyangiales</taxon>
        <taxon>Polyangiaceae</taxon>
        <taxon>Sorangium</taxon>
    </lineage>
</organism>
<accession>A0A150U382</accession>